<dbReference type="Pfam" id="PF00082">
    <property type="entry name" value="Peptidase_S8"/>
    <property type="match status" value="1"/>
</dbReference>
<dbReference type="SUPFAM" id="SSF52743">
    <property type="entry name" value="Subtilisin-like"/>
    <property type="match status" value="1"/>
</dbReference>
<gene>
    <name evidence="7" type="ORF">AMJ52_01475</name>
</gene>
<keyword evidence="3 5" id="KW-0378">Hydrolase</keyword>
<dbReference type="Gene3D" id="2.60.40.4070">
    <property type="match status" value="1"/>
</dbReference>
<evidence type="ECO:0000313" key="7">
    <source>
        <dbReference type="EMBL" id="KPJ74216.1"/>
    </source>
</evidence>
<organism evidence="7 8">
    <name type="scientific">candidate division TA06 bacterium DG_78</name>
    <dbReference type="NCBI Taxonomy" id="1703772"/>
    <lineage>
        <taxon>Bacteria</taxon>
        <taxon>Bacteria division TA06</taxon>
    </lineage>
</organism>
<dbReference type="Gene3D" id="3.40.50.200">
    <property type="entry name" value="Peptidase S8/S53 domain"/>
    <property type="match status" value="1"/>
</dbReference>
<evidence type="ECO:0000256" key="5">
    <source>
        <dbReference type="PROSITE-ProRule" id="PRU01240"/>
    </source>
</evidence>
<dbReference type="InterPro" id="IPR000209">
    <property type="entry name" value="Peptidase_S8/S53_dom"/>
</dbReference>
<feature type="active site" description="Charge relay system" evidence="5">
    <location>
        <position position="387"/>
    </location>
</feature>
<dbReference type="InterPro" id="IPR036852">
    <property type="entry name" value="Peptidase_S8/S53_dom_sf"/>
</dbReference>
<keyword evidence="4 5" id="KW-0720">Serine protease</keyword>
<evidence type="ECO:0000256" key="3">
    <source>
        <dbReference type="ARBA" id="ARBA00022801"/>
    </source>
</evidence>
<name>A0A0S7YHJ0_UNCT6</name>
<dbReference type="PANTHER" id="PTHR43806:SF67">
    <property type="entry name" value="EGF-LIKE DOMAIN-CONTAINING PROTEIN"/>
    <property type="match status" value="1"/>
</dbReference>
<evidence type="ECO:0000256" key="4">
    <source>
        <dbReference type="ARBA" id="ARBA00022825"/>
    </source>
</evidence>
<dbReference type="GO" id="GO:0004252">
    <property type="term" value="F:serine-type endopeptidase activity"/>
    <property type="evidence" value="ECO:0007669"/>
    <property type="project" value="UniProtKB-UniRule"/>
</dbReference>
<dbReference type="EMBL" id="LJNI01000011">
    <property type="protein sequence ID" value="KPJ74216.1"/>
    <property type="molecule type" value="Genomic_DNA"/>
</dbReference>
<feature type="active site" description="Charge relay system" evidence="5">
    <location>
        <position position="203"/>
    </location>
</feature>
<dbReference type="Gene3D" id="2.60.120.260">
    <property type="entry name" value="Galactose-binding domain-like"/>
    <property type="match status" value="1"/>
</dbReference>
<accession>A0A0S7YHJ0</accession>
<dbReference type="PRINTS" id="PR00723">
    <property type="entry name" value="SUBTILISIN"/>
</dbReference>
<dbReference type="PROSITE" id="PS00138">
    <property type="entry name" value="SUBTILASE_SER"/>
    <property type="match status" value="1"/>
</dbReference>
<dbReference type="InterPro" id="IPR050131">
    <property type="entry name" value="Peptidase_S8_subtilisin-like"/>
</dbReference>
<keyword evidence="2 5" id="KW-0645">Protease</keyword>
<dbReference type="InterPro" id="IPR026444">
    <property type="entry name" value="Secre_tail"/>
</dbReference>
<dbReference type="Proteomes" id="UP000051012">
    <property type="component" value="Unassembled WGS sequence"/>
</dbReference>
<feature type="domain" description="Peptidase S8/S53" evidence="6">
    <location>
        <begin position="160"/>
        <end position="437"/>
    </location>
</feature>
<evidence type="ECO:0000313" key="8">
    <source>
        <dbReference type="Proteomes" id="UP000051012"/>
    </source>
</evidence>
<proteinExistence type="inferred from homology"/>
<dbReference type="GO" id="GO:0006508">
    <property type="term" value="P:proteolysis"/>
    <property type="evidence" value="ECO:0007669"/>
    <property type="project" value="UniProtKB-KW"/>
</dbReference>
<dbReference type="InterPro" id="IPR015500">
    <property type="entry name" value="Peptidase_S8_subtilisin-rel"/>
</dbReference>
<dbReference type="NCBIfam" id="TIGR04183">
    <property type="entry name" value="Por_Secre_tail"/>
    <property type="match status" value="1"/>
</dbReference>
<dbReference type="AlphaFoldDB" id="A0A0S7YHJ0"/>
<evidence type="ECO:0000259" key="6">
    <source>
        <dbReference type="Pfam" id="PF00082"/>
    </source>
</evidence>
<comment type="similarity">
    <text evidence="1 5">Belongs to the peptidase S8 family.</text>
</comment>
<sequence length="950" mass="107076">MWLIFAVLSVLPELPFDGKLTPELTSQLAVLEQSDKVYVVVHMLQEYPYHDVENLQIHEKIQTFREIARNSQQPCIEYLSLFPKKIEIVRQFWVFNGFHMRAIKDIIEEVALRNDVWYISHNVQIRIPPLERGRELSSRGIEWNVKKVQADSCWSAGFTGEGIVIGHIDTGVYPDHEALIGKWTGYWFDGIHGKPEPYDDHNHGTHTLGTILGGDGFGPFDSDIGVAPGAQYVCAKGFTAQGWGTYESLDPCFEFMAELKELVDIRAVSNSWGDDSTTALDFWQQCETWKSLGIFPVFANGNSGPGVGSACTPGNYPLVIGIGATDHNDNIASFSSRGPAPDYDPWNDPAHWYRPDWDLIKPDISAPGVNVRSATKNGGYASYQGTSMATPHVCGAVALLCQKNRAITPEELYNLITNNPDEPAQGAPYPNNTYGWGRLNIYKALQATPEMDIPYLILIAYELSDPAPGGNGNGQFEPRETVNLVTTIQNIGGADGYDVSGILYSDDNFITVHDDSSFFGNICLNDSASNVSDPYVISAHRLTPQGHTAIIKLIVSAQGDNGMFCDTCGFTIQIGTPPLPSLIFEDDFEYKAGIDSFLDYWTVSDHWTRSTEKYHSPPYSLYNGNVIGDSGWVQLKQNIDLRPFDNPQLVFWHTHKIFPSLFCLAHVEVTNNNGEKWHKVWQYIWYLGGSIPWTEETLSLCSYKGKEFNVRFRFYTITGAQNAQWFIDDFKILAHTDNEPPQFKNTTAWLDTTFSNPFGLPLHIQSEITDAIGVDSAYLYYRVNAGRWQKIPMSQQEDDIYHAVLPAQHVGNTVDYFLWARDEWHWNRPNSGTDPVGAPRDGYYIFNVTDLNIEEGFTQPVRFMMMTSNPTRDMVDISFTIPQEMLVTIVLYDVLGRRVKTLLSKKTHPGTYSVHWDRKDDKQREVSAGIYFLQFSAGDCETIEKVVLLK</sequence>
<comment type="caution">
    <text evidence="7">The sequence shown here is derived from an EMBL/GenBank/DDBJ whole genome shotgun (WGS) entry which is preliminary data.</text>
</comment>
<feature type="active site" description="Charge relay system" evidence="5">
    <location>
        <position position="169"/>
    </location>
</feature>
<dbReference type="PANTHER" id="PTHR43806">
    <property type="entry name" value="PEPTIDASE S8"/>
    <property type="match status" value="1"/>
</dbReference>
<dbReference type="InterPro" id="IPR023828">
    <property type="entry name" value="Peptidase_S8_Ser-AS"/>
</dbReference>
<evidence type="ECO:0000256" key="2">
    <source>
        <dbReference type="ARBA" id="ARBA00022670"/>
    </source>
</evidence>
<reference evidence="7 8" key="1">
    <citation type="journal article" date="2015" name="Microbiome">
        <title>Genomic resolution of linkages in carbon, nitrogen, and sulfur cycling among widespread estuary sediment bacteria.</title>
        <authorList>
            <person name="Baker B.J."/>
            <person name="Lazar C.S."/>
            <person name="Teske A.P."/>
            <person name="Dick G.J."/>
        </authorList>
    </citation>
    <scope>NUCLEOTIDE SEQUENCE [LARGE SCALE GENOMIC DNA]</scope>
    <source>
        <strain evidence="7">DG_78</strain>
    </source>
</reference>
<protein>
    <recommendedName>
        <fullName evidence="6">Peptidase S8/S53 domain-containing protein</fullName>
    </recommendedName>
</protein>
<dbReference type="PROSITE" id="PS51892">
    <property type="entry name" value="SUBTILASE"/>
    <property type="match status" value="1"/>
</dbReference>
<evidence type="ECO:0000256" key="1">
    <source>
        <dbReference type="ARBA" id="ARBA00011073"/>
    </source>
</evidence>